<keyword evidence="4" id="KW-0408">Iron</keyword>
<keyword evidence="3" id="KW-0479">Metal-binding</keyword>
<evidence type="ECO:0000259" key="6">
    <source>
        <dbReference type="PROSITE" id="PS51379"/>
    </source>
</evidence>
<dbReference type="eggNOG" id="COG1894">
    <property type="taxonomic scope" value="Bacteria"/>
</dbReference>
<evidence type="ECO:0000313" key="8">
    <source>
        <dbReference type="Proteomes" id="UP000003011"/>
    </source>
</evidence>
<evidence type="ECO:0000313" key="7">
    <source>
        <dbReference type="EMBL" id="EHI55431.1"/>
    </source>
</evidence>
<sequence>MTSSSLKYSKDNTDKRLDYNSLRQLKEEAYKNLKKRVLKDDAIGINENGTFYLKGDYYEKQLRIALRNCGIIDPGNIEDSIATDGYKALADLLENNVSGQQIVDDMTRANLRGRGGAGFNAGRKWAEALSHEAPHKYIVCNADEGDPGAFMDRSILELDPHSVLEGMAIAGYAIGADKGFIYVRAEYPLAVRNLKIAINQAMEKGLLGDNILGSNFSFSIELRLGAGAFVCGEATALIESIEGHRGMPRNKIFRTAHKGLFQMPTVLNNVETLANVHMIMLNGVDWFRSIGTKDSPGTKVFSVVGKVLNAGLVEVPMGTPLTSIIYDISGGIKNNKKLKAVQTGGPSGGCIPASLVESTTVDFECLESLGSIMGSGGMVVMDEDDCMVDIARFFMEFTVEESCGKCTPCRVGNKRILETLDRITQGQGSEKDLPYLKELSEVIRDTSLCGLGQAATNPVLSTLRYFENEYISHVKNKRCMAKVCRNLLIYFVGEGCIGCGLCKINCPVKCIEGERKIRHIIDPEKCIKCGTCMEKCPVHAITLS</sequence>
<dbReference type="SUPFAM" id="SSF54862">
    <property type="entry name" value="4Fe-4S ferredoxins"/>
    <property type="match status" value="1"/>
</dbReference>
<dbReference type="GO" id="GO:0010181">
    <property type="term" value="F:FMN binding"/>
    <property type="evidence" value="ECO:0007669"/>
    <property type="project" value="InterPro"/>
</dbReference>
<dbReference type="RefSeq" id="WP_005541292.1">
    <property type="nucleotide sequence ID" value="NZ_JH378833.1"/>
</dbReference>
<dbReference type="Pfam" id="PF01512">
    <property type="entry name" value="Complex1_51K"/>
    <property type="match status" value="1"/>
</dbReference>
<feature type="domain" description="4Fe-4S ferredoxin-type" evidence="6">
    <location>
        <begin position="517"/>
        <end position="544"/>
    </location>
</feature>
<dbReference type="AlphaFoldDB" id="G5GJ27"/>
<dbReference type="InterPro" id="IPR017900">
    <property type="entry name" value="4Fe4S_Fe_S_CS"/>
</dbReference>
<keyword evidence="2" id="KW-0004">4Fe-4S</keyword>
<proteinExistence type="inferred from homology"/>
<feature type="domain" description="4Fe-4S ferredoxin-type" evidence="6">
    <location>
        <begin position="487"/>
        <end position="516"/>
    </location>
</feature>
<dbReference type="FunFam" id="1.20.1440.230:FF:000001">
    <property type="entry name" value="Mitochondrial NADH dehydrogenase flavoprotein 1"/>
    <property type="match status" value="1"/>
</dbReference>
<dbReference type="Pfam" id="PF10589">
    <property type="entry name" value="NADH_4Fe-4S"/>
    <property type="match status" value="1"/>
</dbReference>
<evidence type="ECO:0000256" key="5">
    <source>
        <dbReference type="ARBA" id="ARBA00023014"/>
    </source>
</evidence>
<dbReference type="SMART" id="SM00928">
    <property type="entry name" value="NADH_4Fe-4S"/>
    <property type="match status" value="1"/>
</dbReference>
<dbReference type="FunFam" id="3.40.50.11540:FF:000001">
    <property type="entry name" value="NADH dehydrogenase [ubiquinone] flavoprotein 1, mitochondrial"/>
    <property type="match status" value="1"/>
</dbReference>
<dbReference type="Pfam" id="PF00037">
    <property type="entry name" value="Fer4"/>
    <property type="match status" value="1"/>
</dbReference>
<reference evidence="7 8" key="1">
    <citation type="submission" date="2011-08" db="EMBL/GenBank/DDBJ databases">
        <title>The Genome Sequence of Johnsonella ignava ATCC 51276.</title>
        <authorList>
            <consortium name="The Broad Institute Genome Sequencing Platform"/>
            <person name="Earl A."/>
            <person name="Ward D."/>
            <person name="Feldgarden M."/>
            <person name="Gevers D."/>
            <person name="Izard J."/>
            <person name="Blanton J.M."/>
            <person name="Baranova O.V."/>
            <person name="Dewhirst F.E."/>
            <person name="Young S.K."/>
            <person name="Zeng Q."/>
            <person name="Gargeya S."/>
            <person name="Fitzgerald M."/>
            <person name="Haas B."/>
            <person name="Abouelleil A."/>
            <person name="Alvarado L."/>
            <person name="Arachchi H.M."/>
            <person name="Berlin A."/>
            <person name="Brown A."/>
            <person name="Chapman S.B."/>
            <person name="Chen Z."/>
            <person name="Dunbar C."/>
            <person name="Freedman E."/>
            <person name="Gearin G."/>
            <person name="Gellesch M."/>
            <person name="Goldberg J."/>
            <person name="Griggs A."/>
            <person name="Gujja S."/>
            <person name="Heiman D."/>
            <person name="Howarth C."/>
            <person name="Larson L."/>
            <person name="Lui A."/>
            <person name="MacDonald P.J.P."/>
            <person name="Montmayeur A."/>
            <person name="Murphy C."/>
            <person name="Neiman D."/>
            <person name="Pearson M."/>
            <person name="Priest M."/>
            <person name="Roberts A."/>
            <person name="Saif S."/>
            <person name="Shea T."/>
            <person name="Shenoy N."/>
            <person name="Sisk P."/>
            <person name="Stolte C."/>
            <person name="Sykes S."/>
            <person name="Wortman J."/>
            <person name="Nusbaum C."/>
            <person name="Birren B."/>
        </authorList>
    </citation>
    <scope>NUCLEOTIDE SEQUENCE [LARGE SCALE GENOMIC DNA]</scope>
    <source>
        <strain evidence="7 8">ATCC 51276</strain>
    </source>
</reference>
<dbReference type="InterPro" id="IPR037225">
    <property type="entry name" value="Nuo51_FMN-bd_sf"/>
</dbReference>
<accession>G5GJ27</accession>
<dbReference type="InterPro" id="IPR017896">
    <property type="entry name" value="4Fe4S_Fe-S-bd"/>
</dbReference>
<dbReference type="Gene3D" id="3.30.70.20">
    <property type="match status" value="1"/>
</dbReference>
<dbReference type="InterPro" id="IPR037207">
    <property type="entry name" value="Nuop51_4Fe4S-bd_sf"/>
</dbReference>
<dbReference type="InterPro" id="IPR011538">
    <property type="entry name" value="Nuo51_FMN-bd"/>
</dbReference>
<dbReference type="InterPro" id="IPR001949">
    <property type="entry name" value="NADH-UbQ_OxRdtase_51kDa_CS"/>
</dbReference>
<dbReference type="PANTHER" id="PTHR43578">
    <property type="entry name" value="NADH-QUINONE OXIDOREDUCTASE SUBUNIT F"/>
    <property type="match status" value="1"/>
</dbReference>
<dbReference type="Gene3D" id="3.40.50.11540">
    <property type="entry name" value="NADH-ubiquinone oxidoreductase 51kDa subunit"/>
    <property type="match status" value="1"/>
</dbReference>
<dbReference type="GO" id="GO:0046872">
    <property type="term" value="F:metal ion binding"/>
    <property type="evidence" value="ECO:0007669"/>
    <property type="project" value="UniProtKB-KW"/>
</dbReference>
<dbReference type="OrthoDB" id="9761899at2"/>
<dbReference type="PROSITE" id="PS51379">
    <property type="entry name" value="4FE4S_FER_2"/>
    <property type="match status" value="2"/>
</dbReference>
<dbReference type="SUPFAM" id="SSF142019">
    <property type="entry name" value="Nqo1 FMN-binding domain-like"/>
    <property type="match status" value="1"/>
</dbReference>
<dbReference type="Proteomes" id="UP000003011">
    <property type="component" value="Unassembled WGS sequence"/>
</dbReference>
<gene>
    <name evidence="7" type="ORF">HMPREF9333_01567</name>
</gene>
<dbReference type="HOGENOM" id="CLU_014881_3_2_9"/>
<protein>
    <recommendedName>
        <fullName evidence="6">4Fe-4S ferredoxin-type domain-containing protein</fullName>
    </recommendedName>
</protein>
<keyword evidence="5" id="KW-0411">Iron-sulfur</keyword>
<dbReference type="PANTHER" id="PTHR43578:SF3">
    <property type="entry name" value="NADH-QUINONE OXIDOREDUCTASE SUBUNIT F"/>
    <property type="match status" value="1"/>
</dbReference>
<dbReference type="InterPro" id="IPR019575">
    <property type="entry name" value="Nuop51_4Fe4S-bd"/>
</dbReference>
<dbReference type="PATRIC" id="fig|679200.3.peg.1658"/>
<comment type="caution">
    <text evidence="7">The sequence shown here is derived from an EMBL/GenBank/DDBJ whole genome shotgun (WGS) entry which is preliminary data.</text>
</comment>
<dbReference type="GO" id="GO:0008137">
    <property type="term" value="F:NADH dehydrogenase (ubiquinone) activity"/>
    <property type="evidence" value="ECO:0007669"/>
    <property type="project" value="InterPro"/>
</dbReference>
<evidence type="ECO:0000256" key="4">
    <source>
        <dbReference type="ARBA" id="ARBA00023004"/>
    </source>
</evidence>
<dbReference type="PROSITE" id="PS00198">
    <property type="entry name" value="4FE4S_FER_1"/>
    <property type="match status" value="1"/>
</dbReference>
<dbReference type="SUPFAM" id="SSF140490">
    <property type="entry name" value="Nqo1C-terminal domain-like"/>
    <property type="match status" value="1"/>
</dbReference>
<keyword evidence="8" id="KW-1185">Reference proteome</keyword>
<evidence type="ECO:0000256" key="3">
    <source>
        <dbReference type="ARBA" id="ARBA00022723"/>
    </source>
</evidence>
<dbReference type="GO" id="GO:0051539">
    <property type="term" value="F:4 iron, 4 sulfur cluster binding"/>
    <property type="evidence" value="ECO:0007669"/>
    <property type="project" value="UniProtKB-KW"/>
</dbReference>
<dbReference type="PROSITE" id="PS00645">
    <property type="entry name" value="COMPLEX1_51K_2"/>
    <property type="match status" value="1"/>
</dbReference>
<evidence type="ECO:0000256" key="2">
    <source>
        <dbReference type="ARBA" id="ARBA00022485"/>
    </source>
</evidence>
<dbReference type="EMBL" id="ACZL01000023">
    <property type="protein sequence ID" value="EHI55431.1"/>
    <property type="molecule type" value="Genomic_DNA"/>
</dbReference>
<dbReference type="Gene3D" id="3.10.20.600">
    <property type="match status" value="1"/>
</dbReference>
<organism evidence="7 8">
    <name type="scientific">Johnsonella ignava ATCC 51276</name>
    <dbReference type="NCBI Taxonomy" id="679200"/>
    <lineage>
        <taxon>Bacteria</taxon>
        <taxon>Bacillati</taxon>
        <taxon>Bacillota</taxon>
        <taxon>Clostridia</taxon>
        <taxon>Lachnospirales</taxon>
        <taxon>Lachnospiraceae</taxon>
        <taxon>Johnsonella</taxon>
    </lineage>
</organism>
<dbReference type="Gene3D" id="1.20.1440.230">
    <property type="entry name" value="NADH-ubiquinone oxidoreductase 51kDa subunit, iron-sulphur binding domain"/>
    <property type="match status" value="1"/>
</dbReference>
<evidence type="ECO:0000256" key="1">
    <source>
        <dbReference type="ARBA" id="ARBA00007523"/>
    </source>
</evidence>
<dbReference type="Gene3D" id="6.10.250.1450">
    <property type="match status" value="1"/>
</dbReference>
<name>G5GJ27_9FIRM</name>
<dbReference type="STRING" id="679200.HMPREF9333_01567"/>
<comment type="similarity">
    <text evidence="1">Belongs to the complex I 51 kDa subunit family.</text>
</comment>
<dbReference type="SUPFAM" id="SSF142984">
    <property type="entry name" value="Nqo1 middle domain-like"/>
    <property type="match status" value="1"/>
</dbReference>